<dbReference type="Pfam" id="PF04438">
    <property type="entry name" value="zf-HIT"/>
    <property type="match status" value="1"/>
</dbReference>
<accession>A0A1J6IQM5</accession>
<dbReference type="SMR" id="A0A1J6IQM5"/>
<dbReference type="GO" id="GO:0031011">
    <property type="term" value="C:Ino80 complex"/>
    <property type="evidence" value="ECO:0007669"/>
    <property type="project" value="InterPro"/>
</dbReference>
<feature type="region of interest" description="Disordered" evidence="2">
    <location>
        <begin position="152"/>
        <end position="255"/>
    </location>
</feature>
<dbReference type="EMBL" id="MJEQ01037184">
    <property type="protein sequence ID" value="OIT06994.1"/>
    <property type="molecule type" value="Genomic_DNA"/>
</dbReference>
<name>A0A1J6IQM5_NICAT</name>
<dbReference type="InterPro" id="IPR007529">
    <property type="entry name" value="Znf_HIT"/>
</dbReference>
<feature type="domain" description="INO80 complex subunit B-like conserved region" evidence="3">
    <location>
        <begin position="380"/>
        <end position="465"/>
    </location>
</feature>
<reference evidence="4" key="1">
    <citation type="submission" date="2016-11" db="EMBL/GenBank/DDBJ databases">
        <title>The genome of Nicotiana attenuata.</title>
        <authorList>
            <person name="Xu S."/>
            <person name="Brockmoeller T."/>
            <person name="Gaquerel E."/>
            <person name="Navarro A."/>
            <person name="Kuhl H."/>
            <person name="Gase K."/>
            <person name="Ling Z."/>
            <person name="Zhou W."/>
            <person name="Kreitzer C."/>
            <person name="Stanke M."/>
            <person name="Tang H."/>
            <person name="Lyons E."/>
            <person name="Pandey P."/>
            <person name="Pandey S.P."/>
            <person name="Timmermann B."/>
            <person name="Baldwin I.T."/>
        </authorList>
    </citation>
    <scope>NUCLEOTIDE SEQUENCE [LARGE SCALE GENOMIC DNA]</scope>
    <source>
        <strain evidence="4">UT</strain>
    </source>
</reference>
<dbReference type="AlphaFoldDB" id="A0A1J6IQM5"/>
<feature type="region of interest" description="Disordered" evidence="2">
    <location>
        <begin position="18"/>
        <end position="65"/>
    </location>
</feature>
<dbReference type="InterPro" id="IPR006880">
    <property type="entry name" value="INO80B_C"/>
</dbReference>
<protein>
    <recommendedName>
        <fullName evidence="3">INO80 complex subunit B-like conserved region domain-containing protein</fullName>
    </recommendedName>
</protein>
<dbReference type="GO" id="GO:0006338">
    <property type="term" value="P:chromatin remodeling"/>
    <property type="evidence" value="ECO:0007669"/>
    <property type="project" value="InterPro"/>
</dbReference>
<comment type="caution">
    <text evidence="4">The sequence shown here is derived from an EMBL/GenBank/DDBJ whole genome shotgun (WGS) entry which is preliminary data.</text>
</comment>
<keyword evidence="1" id="KW-0175">Coiled coil</keyword>
<dbReference type="CDD" id="cd23021">
    <property type="entry name" value="zf-HIT_IN80B"/>
    <property type="match status" value="1"/>
</dbReference>
<dbReference type="OMA" id="IHEKMED"/>
<evidence type="ECO:0000313" key="4">
    <source>
        <dbReference type="EMBL" id="OIT06994.1"/>
    </source>
</evidence>
<evidence type="ECO:0000256" key="2">
    <source>
        <dbReference type="SAM" id="MobiDB-lite"/>
    </source>
</evidence>
<evidence type="ECO:0000256" key="1">
    <source>
        <dbReference type="SAM" id="Coils"/>
    </source>
</evidence>
<sequence>MSECGGTRYEGLASIVRKKRSQILRRPRTESLTFPERRDQSPLTPASDSVGRISSGENTDDANVGGRVYKFNHCVSRDSSANRFKGDYASKKNKEDARSSVIYNNARKGDDTDLWNGASLRQVGNTENNGANDSKLKKVKLKVGGVTRTIQTKNNSYGASGSLSSTKSARPSDALRPRQNLTPQDNSSEDGPPADKKSGSKGISWNDFSGGTFATSKGDMGRNALEKQGDKPHQNRKTKKTPKRLVLDGLDDDEDDEIRYLEKLKTSKVAGYKDLGEESTKTRSLSRVLKVDKYEMSDDVGRSGKEVKSISDRSSEYTDYEEESPETPAETKREVSLTTRQRALLSSRDTSATSANQIEFPNGLLPPPPRKQKEKLTAVEQQLKKAEAAERRRMQNEKAARELEAEAIRKILGQDSNRKKREEKIKKQQEELAQEKAAKEKMLASSTIRTVMGPTGTVVTFPQDMGLPSIFDSKPCSYPPPRVKCAGPSCENPYKYRDLKSNLPLCSLKCYKAIHEKMEDGKNC</sequence>
<feature type="compositionally biased region" description="Polar residues" evidence="2">
    <location>
        <begin position="152"/>
        <end position="169"/>
    </location>
</feature>
<dbReference type="SMART" id="SM01406">
    <property type="entry name" value="PAPA-1"/>
    <property type="match status" value="1"/>
</dbReference>
<feature type="compositionally biased region" description="Polar residues" evidence="2">
    <location>
        <begin position="201"/>
        <end position="215"/>
    </location>
</feature>
<dbReference type="Pfam" id="PF04795">
    <property type="entry name" value="PAPA-1"/>
    <property type="match status" value="1"/>
</dbReference>
<dbReference type="Gramene" id="OIT06994">
    <property type="protein sequence ID" value="OIT06994"/>
    <property type="gene ID" value="A4A49_14687"/>
</dbReference>
<evidence type="ECO:0000259" key="3">
    <source>
        <dbReference type="SMART" id="SM01406"/>
    </source>
</evidence>
<feature type="compositionally biased region" description="Polar residues" evidence="2">
    <location>
        <begin position="347"/>
        <end position="359"/>
    </location>
</feature>
<feature type="compositionally biased region" description="Basic and acidic residues" evidence="2">
    <location>
        <begin position="224"/>
        <end position="233"/>
    </location>
</feature>
<proteinExistence type="predicted"/>
<keyword evidence="5" id="KW-1185">Reference proteome</keyword>
<dbReference type="InterPro" id="IPR029523">
    <property type="entry name" value="INO80B/Ies2"/>
</dbReference>
<dbReference type="KEGG" id="nau:109215555"/>
<dbReference type="OrthoDB" id="2021186at2759"/>
<feature type="compositionally biased region" description="Basic residues" evidence="2">
    <location>
        <begin position="234"/>
        <end position="243"/>
    </location>
</feature>
<feature type="coiled-coil region" evidence="1">
    <location>
        <begin position="379"/>
        <end position="445"/>
    </location>
</feature>
<organism evidence="4 5">
    <name type="scientific">Nicotiana attenuata</name>
    <name type="common">Coyote tobacco</name>
    <dbReference type="NCBI Taxonomy" id="49451"/>
    <lineage>
        <taxon>Eukaryota</taxon>
        <taxon>Viridiplantae</taxon>
        <taxon>Streptophyta</taxon>
        <taxon>Embryophyta</taxon>
        <taxon>Tracheophyta</taxon>
        <taxon>Spermatophyta</taxon>
        <taxon>Magnoliopsida</taxon>
        <taxon>eudicotyledons</taxon>
        <taxon>Gunneridae</taxon>
        <taxon>Pentapetalae</taxon>
        <taxon>asterids</taxon>
        <taxon>lamiids</taxon>
        <taxon>Solanales</taxon>
        <taxon>Solanaceae</taxon>
        <taxon>Nicotianoideae</taxon>
        <taxon>Nicotianeae</taxon>
        <taxon>Nicotiana</taxon>
    </lineage>
</organism>
<dbReference type="PANTHER" id="PTHR21561">
    <property type="entry name" value="INO80 COMPLEX SUBUNIT B"/>
    <property type="match status" value="1"/>
</dbReference>
<dbReference type="PANTHER" id="PTHR21561:SF25">
    <property type="entry name" value="OS03G0811500 PROTEIN"/>
    <property type="match status" value="1"/>
</dbReference>
<feature type="region of interest" description="Disordered" evidence="2">
    <location>
        <begin position="293"/>
        <end position="371"/>
    </location>
</feature>
<feature type="compositionally biased region" description="Basic and acidic residues" evidence="2">
    <location>
        <begin position="293"/>
        <end position="316"/>
    </location>
</feature>
<evidence type="ECO:0000313" key="5">
    <source>
        <dbReference type="Proteomes" id="UP000187609"/>
    </source>
</evidence>
<gene>
    <name evidence="4" type="ORF">A4A49_14687</name>
</gene>
<dbReference type="Proteomes" id="UP000187609">
    <property type="component" value="Unassembled WGS sequence"/>
</dbReference>